<evidence type="ECO:0000313" key="3">
    <source>
        <dbReference type="Proteomes" id="UP000266841"/>
    </source>
</evidence>
<feature type="non-terminal residue" evidence="2">
    <location>
        <position position="1"/>
    </location>
</feature>
<sequence>ALGFLARNSREPNPSVQFDGLRKLPLIKRPRDIPPHSPVPGTKEERKGMSGNDKKDDPKGGAASSAAPPPAPSAVEAIEEDDEFEEFEPCQWSGQDEDAEDSQQWQVRGGSGSPGPCSPPRGGGDARTRGRAEEWTGIGLHAGPIGVTAAAAGPGAETRGGGTPGSRPPVFRAAPGPSLPRIARTHSAARHCRHPFALLVARIASSLGRGSYECCHGIRGFGRAQSSSTRHQTHSAISVTRSSSCIAAFSGQTCPLVSLGAVLDVYGANLAAVSLPGHGHSRPTINMLQALLQSMMKLGGISSKKEAVNFLIGKVQDVHIARYVHHLSGRPSARKSPHAVVPGIHVYNYPADRQPVNDSGSTSASRRTSTH</sequence>
<feature type="compositionally biased region" description="Low complexity" evidence="1">
    <location>
        <begin position="359"/>
        <end position="371"/>
    </location>
</feature>
<dbReference type="Proteomes" id="UP000266841">
    <property type="component" value="Unassembled WGS sequence"/>
</dbReference>
<comment type="caution">
    <text evidence="2">The sequence shown here is derived from an EMBL/GenBank/DDBJ whole genome shotgun (WGS) entry which is preliminary data.</text>
</comment>
<evidence type="ECO:0000313" key="2">
    <source>
        <dbReference type="EMBL" id="EJK49766.1"/>
    </source>
</evidence>
<feature type="region of interest" description="Disordered" evidence="1">
    <location>
        <begin position="351"/>
        <end position="371"/>
    </location>
</feature>
<feature type="compositionally biased region" description="Basic and acidic residues" evidence="1">
    <location>
        <begin position="42"/>
        <end position="59"/>
    </location>
</feature>
<proteinExistence type="predicted"/>
<feature type="region of interest" description="Disordered" evidence="1">
    <location>
        <begin position="1"/>
        <end position="180"/>
    </location>
</feature>
<dbReference type="AlphaFoldDB" id="K0RLK2"/>
<name>K0RLK2_THAOC</name>
<gene>
    <name evidence="2" type="ORF">THAOC_31323</name>
</gene>
<accession>K0RLK2</accession>
<protein>
    <submittedName>
        <fullName evidence="2">Uncharacterized protein</fullName>
    </submittedName>
</protein>
<dbReference type="EMBL" id="AGNL01044457">
    <property type="protein sequence ID" value="EJK49766.1"/>
    <property type="molecule type" value="Genomic_DNA"/>
</dbReference>
<reference evidence="2 3" key="1">
    <citation type="journal article" date="2012" name="Genome Biol.">
        <title>Genome and low-iron response of an oceanic diatom adapted to chronic iron limitation.</title>
        <authorList>
            <person name="Lommer M."/>
            <person name="Specht M."/>
            <person name="Roy A.S."/>
            <person name="Kraemer L."/>
            <person name="Andreson R."/>
            <person name="Gutowska M.A."/>
            <person name="Wolf J."/>
            <person name="Bergner S.V."/>
            <person name="Schilhabel M.B."/>
            <person name="Klostermeier U.C."/>
            <person name="Beiko R.G."/>
            <person name="Rosenstiel P."/>
            <person name="Hippler M."/>
            <person name="Laroche J."/>
        </authorList>
    </citation>
    <scope>NUCLEOTIDE SEQUENCE [LARGE SCALE GENOMIC DNA]</scope>
    <source>
        <strain evidence="2 3">CCMP1005</strain>
    </source>
</reference>
<feature type="compositionally biased region" description="Acidic residues" evidence="1">
    <location>
        <begin position="77"/>
        <end position="88"/>
    </location>
</feature>
<keyword evidence="3" id="KW-1185">Reference proteome</keyword>
<organism evidence="2 3">
    <name type="scientific">Thalassiosira oceanica</name>
    <name type="common">Marine diatom</name>
    <dbReference type="NCBI Taxonomy" id="159749"/>
    <lineage>
        <taxon>Eukaryota</taxon>
        <taxon>Sar</taxon>
        <taxon>Stramenopiles</taxon>
        <taxon>Ochrophyta</taxon>
        <taxon>Bacillariophyta</taxon>
        <taxon>Coscinodiscophyceae</taxon>
        <taxon>Thalassiosirophycidae</taxon>
        <taxon>Thalassiosirales</taxon>
        <taxon>Thalassiosiraceae</taxon>
        <taxon>Thalassiosira</taxon>
    </lineage>
</organism>
<evidence type="ECO:0000256" key="1">
    <source>
        <dbReference type="SAM" id="MobiDB-lite"/>
    </source>
</evidence>
<feature type="compositionally biased region" description="Basic and acidic residues" evidence="1">
    <location>
        <begin position="124"/>
        <end position="134"/>
    </location>
</feature>